<dbReference type="PANTHER" id="PTHR34472:SF1">
    <property type="entry name" value="SULFUR CARRIER PROTEIN THIS"/>
    <property type="match status" value="1"/>
</dbReference>
<proteinExistence type="predicted"/>
<gene>
    <name evidence="1" type="ORF">PAI11_02850</name>
</gene>
<dbReference type="SUPFAM" id="SSF54285">
    <property type="entry name" value="MoaD/ThiS"/>
    <property type="match status" value="1"/>
</dbReference>
<dbReference type="Proteomes" id="UP000005143">
    <property type="component" value="Unassembled WGS sequence"/>
</dbReference>
<dbReference type="InterPro" id="IPR016155">
    <property type="entry name" value="Mopterin_synth/thiamin_S_b"/>
</dbReference>
<dbReference type="OrthoDB" id="163636at2"/>
<comment type="caution">
    <text evidence="1">The sequence shown here is derived from an EMBL/GenBank/DDBJ whole genome shotgun (WGS) entry which is preliminary data.</text>
</comment>
<dbReference type="InterPro" id="IPR003749">
    <property type="entry name" value="ThiS/MoaD-like"/>
</dbReference>
<evidence type="ECO:0000313" key="1">
    <source>
        <dbReference type="EMBL" id="EHN12796.1"/>
    </source>
</evidence>
<evidence type="ECO:0008006" key="3">
    <source>
        <dbReference type="Google" id="ProtNLM"/>
    </source>
</evidence>
<dbReference type="NCBIfam" id="TIGR01683">
    <property type="entry name" value="thiS"/>
    <property type="match status" value="1"/>
</dbReference>
<dbReference type="PANTHER" id="PTHR34472">
    <property type="entry name" value="SULFUR CARRIER PROTEIN THIS"/>
    <property type="match status" value="1"/>
</dbReference>
<dbReference type="Gene3D" id="3.10.20.30">
    <property type="match status" value="1"/>
</dbReference>
<dbReference type="AlphaFoldDB" id="H0E0H7"/>
<sequence>MPEPSSDPEAVVVNGEPRAVAGRTVAELLATLGVPAGGRGVAVAIDGEVVPRGGWDAHVLRPGARVEVLSAIQGG</sequence>
<dbReference type="EMBL" id="AGUD01000010">
    <property type="protein sequence ID" value="EHN12796.1"/>
    <property type="molecule type" value="Genomic_DNA"/>
</dbReference>
<accession>H0E0H7</accession>
<dbReference type="InterPro" id="IPR010035">
    <property type="entry name" value="Thi_S"/>
</dbReference>
<protein>
    <recommendedName>
        <fullName evidence="3">Sulfur carrier protein ThiS</fullName>
    </recommendedName>
</protein>
<dbReference type="RefSeq" id="WP_007570073.1">
    <property type="nucleotide sequence ID" value="NZ_AGUD01000010.1"/>
</dbReference>
<dbReference type="CDD" id="cd00565">
    <property type="entry name" value="Ubl_ThiS"/>
    <property type="match status" value="1"/>
</dbReference>
<organism evidence="1 2">
    <name type="scientific">Patulibacter medicamentivorans</name>
    <dbReference type="NCBI Taxonomy" id="1097667"/>
    <lineage>
        <taxon>Bacteria</taxon>
        <taxon>Bacillati</taxon>
        <taxon>Actinomycetota</taxon>
        <taxon>Thermoleophilia</taxon>
        <taxon>Solirubrobacterales</taxon>
        <taxon>Patulibacteraceae</taxon>
        <taxon>Patulibacter</taxon>
    </lineage>
</organism>
<name>H0E0H7_9ACTN</name>
<evidence type="ECO:0000313" key="2">
    <source>
        <dbReference type="Proteomes" id="UP000005143"/>
    </source>
</evidence>
<dbReference type="InterPro" id="IPR012675">
    <property type="entry name" value="Beta-grasp_dom_sf"/>
</dbReference>
<keyword evidence="2" id="KW-1185">Reference proteome</keyword>
<reference evidence="1 2" key="1">
    <citation type="journal article" date="2013" name="Biodegradation">
        <title>Quantitative proteomic analysis of ibuprofen-degrading Patulibacter sp. strain I11.</title>
        <authorList>
            <person name="Almeida B."/>
            <person name="Kjeldal H."/>
            <person name="Lolas I."/>
            <person name="Knudsen A.D."/>
            <person name="Carvalho G."/>
            <person name="Nielsen K.L."/>
            <person name="Barreto Crespo M.T."/>
            <person name="Stensballe A."/>
            <person name="Nielsen J.L."/>
        </authorList>
    </citation>
    <scope>NUCLEOTIDE SEQUENCE [LARGE SCALE GENOMIC DNA]</scope>
    <source>
        <strain evidence="1 2">I11</strain>
    </source>
</reference>
<dbReference type="Pfam" id="PF02597">
    <property type="entry name" value="ThiS"/>
    <property type="match status" value="1"/>
</dbReference>